<dbReference type="GO" id="GO:0000981">
    <property type="term" value="F:DNA-binding transcription factor activity, RNA polymerase II-specific"/>
    <property type="evidence" value="ECO:0007669"/>
    <property type="project" value="InterPro"/>
</dbReference>
<dbReference type="PROSITE" id="PS00463">
    <property type="entry name" value="ZN2_CY6_FUNGAL_1"/>
    <property type="match status" value="1"/>
</dbReference>
<sequence length="281" mass="32288">MAGRERPQRRRSCRMCRKRRVKCDRKKPTCGQCTVRGEDCEYDPNFLDETKTVEELVKKSCQRKRSKLSPEEKWRKTLICSGYTTFIPITRRRMAKDSLGGLFIKCMDTIASLYQRSEHSNCVRQIHLTGQQQHSDTHSREDLIKQYEALVAATSTAWKDKESRLKDDTLACILLLVLCEHAAHILGWEKLVVAAITLVTKRLKGRINSRIQIYMFVAVYTQMIKNSVKTGKQPNALMSGWLLQVQKNTNDKECKPLCYEAIELATKAYQEAGLSHLIDSA</sequence>
<reference evidence="3 4" key="1">
    <citation type="submission" date="2014-02" db="EMBL/GenBank/DDBJ databases">
        <title>The genome sequence of the entomopathogenic fungus Metarhizium robertsii ARSEF 2575.</title>
        <authorList>
            <person name="Giuliano Garisto Donzelli B."/>
            <person name="Roe B.A."/>
            <person name="Macmil S.L."/>
            <person name="Krasnoff S.B."/>
            <person name="Gibson D.M."/>
        </authorList>
    </citation>
    <scope>NUCLEOTIDE SEQUENCE [LARGE SCALE GENOMIC DNA]</scope>
    <source>
        <strain evidence="3 4">ARSEF 2575</strain>
    </source>
</reference>
<dbReference type="HOGENOM" id="CLU_990734_0_0_1"/>
<name>A0A0A1UMK3_9HYPO</name>
<dbReference type="Pfam" id="PF00172">
    <property type="entry name" value="Zn_clus"/>
    <property type="match status" value="1"/>
</dbReference>
<evidence type="ECO:0000256" key="1">
    <source>
        <dbReference type="ARBA" id="ARBA00023242"/>
    </source>
</evidence>
<gene>
    <name evidence="3" type="ORF">X797_011850</name>
</gene>
<dbReference type="PROSITE" id="PS50048">
    <property type="entry name" value="ZN2_CY6_FUNGAL_2"/>
    <property type="match status" value="1"/>
</dbReference>
<dbReference type="SUPFAM" id="SSF57701">
    <property type="entry name" value="Zn2/Cys6 DNA-binding domain"/>
    <property type="match status" value="1"/>
</dbReference>
<feature type="domain" description="Zn(2)-C6 fungal-type" evidence="2">
    <location>
        <begin position="12"/>
        <end position="42"/>
    </location>
</feature>
<keyword evidence="1" id="KW-0539">Nucleus</keyword>
<dbReference type="CDD" id="cd00067">
    <property type="entry name" value="GAL4"/>
    <property type="match status" value="1"/>
</dbReference>
<dbReference type="InterPro" id="IPR001138">
    <property type="entry name" value="Zn2Cys6_DnaBD"/>
</dbReference>
<proteinExistence type="predicted"/>
<evidence type="ECO:0000259" key="2">
    <source>
        <dbReference type="PROSITE" id="PS50048"/>
    </source>
</evidence>
<dbReference type="PANTHER" id="PTHR38791">
    <property type="entry name" value="ZN(II)2CYS6 TRANSCRIPTION FACTOR (EUROFUNG)-RELATED-RELATED"/>
    <property type="match status" value="1"/>
</dbReference>
<evidence type="ECO:0000313" key="4">
    <source>
        <dbReference type="Proteomes" id="UP000030151"/>
    </source>
</evidence>
<protein>
    <recommendedName>
        <fullName evidence="2">Zn(2)-C6 fungal-type domain-containing protein</fullName>
    </recommendedName>
</protein>
<comment type="caution">
    <text evidence="3">The sequence shown here is derived from an EMBL/GenBank/DDBJ whole genome shotgun (WGS) entry which is preliminary data.</text>
</comment>
<dbReference type="PANTHER" id="PTHR38791:SF13">
    <property type="entry name" value="ZN(2)-C6 FUNGAL-TYPE DOMAIN-CONTAINING PROTEIN"/>
    <property type="match status" value="1"/>
</dbReference>
<dbReference type="InterPro" id="IPR036864">
    <property type="entry name" value="Zn2-C6_fun-type_DNA-bd_sf"/>
</dbReference>
<dbReference type="Gene3D" id="4.10.240.10">
    <property type="entry name" value="Zn(2)-C6 fungal-type DNA-binding domain"/>
    <property type="match status" value="1"/>
</dbReference>
<dbReference type="GO" id="GO:0008270">
    <property type="term" value="F:zinc ion binding"/>
    <property type="evidence" value="ECO:0007669"/>
    <property type="project" value="InterPro"/>
</dbReference>
<accession>A0A0A1UMK3</accession>
<dbReference type="AlphaFoldDB" id="A0A0A1UMK3"/>
<dbReference type="Proteomes" id="UP000030151">
    <property type="component" value="Unassembled WGS sequence"/>
</dbReference>
<organism evidence="3 4">
    <name type="scientific">Metarhizium robertsii</name>
    <dbReference type="NCBI Taxonomy" id="568076"/>
    <lineage>
        <taxon>Eukaryota</taxon>
        <taxon>Fungi</taxon>
        <taxon>Dikarya</taxon>
        <taxon>Ascomycota</taxon>
        <taxon>Pezizomycotina</taxon>
        <taxon>Sordariomycetes</taxon>
        <taxon>Hypocreomycetidae</taxon>
        <taxon>Hypocreales</taxon>
        <taxon>Clavicipitaceae</taxon>
        <taxon>Metarhizium</taxon>
    </lineage>
</organism>
<evidence type="ECO:0000313" key="3">
    <source>
        <dbReference type="EMBL" id="EXU95069.1"/>
    </source>
</evidence>
<dbReference type="InterPro" id="IPR053175">
    <property type="entry name" value="DHMBA_Reg_Transcription_Factor"/>
</dbReference>
<dbReference type="EMBL" id="JELW01000106">
    <property type="protein sequence ID" value="EXU95069.1"/>
    <property type="molecule type" value="Genomic_DNA"/>
</dbReference>
<dbReference type="SMART" id="SM00066">
    <property type="entry name" value="GAL4"/>
    <property type="match status" value="1"/>
</dbReference>